<dbReference type="EMBL" id="AE014295">
    <property type="protein sequence ID" value="AAN25266.1"/>
    <property type="molecule type" value="Genomic_DNA"/>
</dbReference>
<evidence type="ECO:0000313" key="2">
    <source>
        <dbReference type="Proteomes" id="UP000000439"/>
    </source>
</evidence>
<dbReference type="EnsemblBacteria" id="AAN25266">
    <property type="protein sequence ID" value="AAN25266"/>
    <property type="gene ID" value="BL1471"/>
</dbReference>
<dbReference type="STRING" id="206672.BL1471"/>
<evidence type="ECO:0000313" key="1">
    <source>
        <dbReference type="EMBL" id="AAN25266.1"/>
    </source>
</evidence>
<name>Q8G4B7_BIFLO</name>
<accession>Q8G4B7</accession>
<dbReference type="AlphaFoldDB" id="Q8G4B7"/>
<organism evidence="1 2">
    <name type="scientific">Bifidobacterium longum (strain NCC 2705)</name>
    <dbReference type="NCBI Taxonomy" id="206672"/>
    <lineage>
        <taxon>Bacteria</taxon>
        <taxon>Bacillati</taxon>
        <taxon>Actinomycetota</taxon>
        <taxon>Actinomycetes</taxon>
        <taxon>Bifidobacteriales</taxon>
        <taxon>Bifidobacteriaceae</taxon>
        <taxon>Bifidobacterium</taxon>
    </lineage>
</organism>
<keyword evidence="2" id="KW-1185">Reference proteome</keyword>
<proteinExistence type="predicted"/>
<protein>
    <submittedName>
        <fullName evidence="1">Uncharacterized protein</fullName>
    </submittedName>
</protein>
<reference evidence="1 2" key="1">
    <citation type="journal article" date="2002" name="Proc. Natl. Acad. Sci. U.S.A.">
        <title>The genome sequence of Bifidobacterium longum reflects its adaptation to the human gastrointestinal tract.</title>
        <authorList>
            <person name="Schell M.A."/>
            <person name="Karmirantzou M."/>
            <person name="Snel B."/>
            <person name="Vilanova D."/>
            <person name="Berger B."/>
            <person name="Pessi G."/>
            <person name="Zwahlen M.C."/>
            <person name="Desiere F."/>
            <person name="Bork P."/>
            <person name="Delley M."/>
            <person name="Pridmore R.D."/>
            <person name="Arigoni F."/>
        </authorList>
    </citation>
    <scope>NUCLEOTIDE SEQUENCE [LARGE SCALE GENOMIC DNA]</scope>
    <source>
        <strain evidence="2">NCC 2705</strain>
    </source>
</reference>
<dbReference type="Proteomes" id="UP000000439">
    <property type="component" value="Chromosome"/>
</dbReference>
<dbReference type="HOGENOM" id="CLU_1692091_0_0_11"/>
<gene>
    <name evidence="1" type="ordered locus">BL1471</name>
</gene>
<sequence>MVYQLPALPDGVGRRCLVLDGRVHLPVRVVRDLVDVAADAAQLVFDIPERLDGGRIMFLLLDVQASLQQLHRLDDGEGDGLAASQRGILEHPFLVVIDADQHRLFAWTVLPAPSFPCHRFLLSWIIDYQAFGTRVVAPAPQGAGGCGLGLYIQSV</sequence>
<dbReference type="KEGG" id="blo:BL1471"/>